<dbReference type="OrthoDB" id="9775392at2"/>
<organism evidence="6 7">
    <name type="scientific">Caballeronia humi</name>
    <dbReference type="NCBI Taxonomy" id="326474"/>
    <lineage>
        <taxon>Bacteria</taxon>
        <taxon>Pseudomonadati</taxon>
        <taxon>Pseudomonadota</taxon>
        <taxon>Betaproteobacteria</taxon>
        <taxon>Burkholderiales</taxon>
        <taxon>Burkholderiaceae</taxon>
        <taxon>Caballeronia</taxon>
    </lineage>
</organism>
<dbReference type="SUPFAM" id="SSF46785">
    <property type="entry name" value="Winged helix' DNA-binding domain"/>
    <property type="match status" value="1"/>
</dbReference>
<dbReference type="GO" id="GO:0003677">
    <property type="term" value="F:DNA binding"/>
    <property type="evidence" value="ECO:0007669"/>
    <property type="project" value="UniProtKB-KW"/>
</dbReference>
<dbReference type="PANTHER" id="PTHR30419:SF31">
    <property type="entry name" value="BLR3139 PROTEIN"/>
    <property type="match status" value="1"/>
</dbReference>
<accession>A0A158JGA3</accession>
<comment type="caution">
    <text evidence="6">The sequence shown here is derived from an EMBL/GenBank/DDBJ whole genome shotgun (WGS) entry which is preliminary data.</text>
</comment>
<evidence type="ECO:0000256" key="4">
    <source>
        <dbReference type="ARBA" id="ARBA00023163"/>
    </source>
</evidence>
<dbReference type="PRINTS" id="PR00039">
    <property type="entry name" value="HTHLYSR"/>
</dbReference>
<evidence type="ECO:0000313" key="7">
    <source>
        <dbReference type="Proteomes" id="UP000054977"/>
    </source>
</evidence>
<evidence type="ECO:0000256" key="1">
    <source>
        <dbReference type="ARBA" id="ARBA00009437"/>
    </source>
</evidence>
<dbReference type="InterPro" id="IPR050950">
    <property type="entry name" value="HTH-type_LysR_regulators"/>
</dbReference>
<dbReference type="Gene3D" id="1.10.10.10">
    <property type="entry name" value="Winged helix-like DNA-binding domain superfamily/Winged helix DNA-binding domain"/>
    <property type="match status" value="1"/>
</dbReference>
<keyword evidence="7" id="KW-1185">Reference proteome</keyword>
<reference evidence="6" key="1">
    <citation type="submission" date="2016-01" db="EMBL/GenBank/DDBJ databases">
        <authorList>
            <person name="Peeters C."/>
        </authorList>
    </citation>
    <scope>NUCLEOTIDE SEQUENCE [LARGE SCALE GENOMIC DNA]</scope>
    <source>
        <strain evidence="6">LMG 22934</strain>
    </source>
</reference>
<protein>
    <submittedName>
        <fullName evidence="6">DNA-binding transcriptional regulator CynR</fullName>
    </submittedName>
</protein>
<name>A0A158JGA3_9BURK</name>
<dbReference type="InterPro" id="IPR005119">
    <property type="entry name" value="LysR_subst-bd"/>
</dbReference>
<keyword evidence="3 6" id="KW-0238">DNA-binding</keyword>
<evidence type="ECO:0000313" key="6">
    <source>
        <dbReference type="EMBL" id="SAL67902.1"/>
    </source>
</evidence>
<dbReference type="InterPro" id="IPR000847">
    <property type="entry name" value="LysR_HTH_N"/>
</dbReference>
<gene>
    <name evidence="6" type="ORF">AWB65_06613</name>
</gene>
<dbReference type="PANTHER" id="PTHR30419">
    <property type="entry name" value="HTH-TYPE TRANSCRIPTIONAL REGULATOR YBHD"/>
    <property type="match status" value="1"/>
</dbReference>
<dbReference type="Gene3D" id="3.40.190.290">
    <property type="match status" value="1"/>
</dbReference>
<evidence type="ECO:0000256" key="3">
    <source>
        <dbReference type="ARBA" id="ARBA00023125"/>
    </source>
</evidence>
<dbReference type="InterPro" id="IPR036390">
    <property type="entry name" value="WH_DNA-bd_sf"/>
</dbReference>
<dbReference type="FunFam" id="1.10.10.10:FF:000001">
    <property type="entry name" value="LysR family transcriptional regulator"/>
    <property type="match status" value="1"/>
</dbReference>
<dbReference type="STRING" id="326474.AWB65_06613"/>
<dbReference type="CDD" id="cd05466">
    <property type="entry name" value="PBP2_LTTR_substrate"/>
    <property type="match status" value="1"/>
</dbReference>
<dbReference type="AlphaFoldDB" id="A0A158JGA3"/>
<dbReference type="InterPro" id="IPR036388">
    <property type="entry name" value="WH-like_DNA-bd_sf"/>
</dbReference>
<evidence type="ECO:0000256" key="2">
    <source>
        <dbReference type="ARBA" id="ARBA00023015"/>
    </source>
</evidence>
<dbReference type="PROSITE" id="PS50931">
    <property type="entry name" value="HTH_LYSR"/>
    <property type="match status" value="1"/>
</dbReference>
<keyword evidence="4" id="KW-0804">Transcription</keyword>
<dbReference type="GO" id="GO:0003700">
    <property type="term" value="F:DNA-binding transcription factor activity"/>
    <property type="evidence" value="ECO:0007669"/>
    <property type="project" value="InterPro"/>
</dbReference>
<sequence>MFIRQLDYLVTLAREEHFARAADICNVSQPALSSAIRSLEAELGLTIVKRGRRFLGFTEDGERVLGWARQTLATLEHMRQDASAAQVRLSGTIRIGVIPTTMPVVSLLSSACRRAHPAIRYSLHSLSSDAILRQLDDFELDIGFTYLDDRVQAGFEVLSLYRERYILLSPPDATQGADAGIDRWDAIGKLPFCLLNSAMQNRQVINAAFRRAGIQPMVIVETDSILDLYSHVQHAGLHSVLPHSLLSVLEASRATLLLPELTRDIGLVTRNAAAMPPIVAAMWEAAAELDLQRHFDSLLPIPAASNQSRPRIRKPKTGTTS</sequence>
<comment type="similarity">
    <text evidence="1">Belongs to the LysR transcriptional regulatory family.</text>
</comment>
<dbReference type="Proteomes" id="UP000054977">
    <property type="component" value="Unassembled WGS sequence"/>
</dbReference>
<feature type="domain" description="HTH lysR-type" evidence="5">
    <location>
        <begin position="1"/>
        <end position="58"/>
    </location>
</feature>
<dbReference type="SUPFAM" id="SSF53850">
    <property type="entry name" value="Periplasmic binding protein-like II"/>
    <property type="match status" value="1"/>
</dbReference>
<keyword evidence="2" id="KW-0805">Transcription regulation</keyword>
<dbReference type="RefSeq" id="WP_087671052.1">
    <property type="nucleotide sequence ID" value="NZ_FCNW02000097.1"/>
</dbReference>
<dbReference type="GO" id="GO:0005829">
    <property type="term" value="C:cytosol"/>
    <property type="evidence" value="ECO:0007669"/>
    <property type="project" value="TreeGrafter"/>
</dbReference>
<evidence type="ECO:0000259" key="5">
    <source>
        <dbReference type="PROSITE" id="PS50931"/>
    </source>
</evidence>
<proteinExistence type="inferred from homology"/>
<dbReference type="Pfam" id="PF03466">
    <property type="entry name" value="LysR_substrate"/>
    <property type="match status" value="1"/>
</dbReference>
<dbReference type="EMBL" id="FCNW02000097">
    <property type="protein sequence ID" value="SAL67902.1"/>
    <property type="molecule type" value="Genomic_DNA"/>
</dbReference>
<dbReference type="Pfam" id="PF00126">
    <property type="entry name" value="HTH_1"/>
    <property type="match status" value="1"/>
</dbReference>